<gene>
    <name evidence="4" type="ORF">BSL78_30207</name>
</gene>
<keyword evidence="2" id="KW-0326">Glycosidase</keyword>
<evidence type="ECO:0000256" key="3">
    <source>
        <dbReference type="SAM" id="Phobius"/>
    </source>
</evidence>
<keyword evidence="3" id="KW-0472">Membrane</keyword>
<dbReference type="PANTHER" id="PTHR43053:SF4">
    <property type="entry name" value="MYOGENESIS-REGULATING GLYCOSIDASE"/>
    <property type="match status" value="1"/>
</dbReference>
<keyword evidence="1" id="KW-0378">Hydrolase</keyword>
<evidence type="ECO:0000313" key="4">
    <source>
        <dbReference type="EMBL" id="PIK32981.1"/>
    </source>
</evidence>
<name>A0A2G8JB64_STIJA</name>
<dbReference type="GO" id="GO:0016798">
    <property type="term" value="F:hydrolase activity, acting on glycosyl bonds"/>
    <property type="evidence" value="ECO:0007669"/>
    <property type="project" value="UniProtKB-KW"/>
</dbReference>
<organism evidence="4 5">
    <name type="scientific">Stichopus japonicus</name>
    <name type="common">Sea cucumber</name>
    <dbReference type="NCBI Taxonomy" id="307972"/>
    <lineage>
        <taxon>Eukaryota</taxon>
        <taxon>Metazoa</taxon>
        <taxon>Echinodermata</taxon>
        <taxon>Eleutherozoa</taxon>
        <taxon>Echinozoa</taxon>
        <taxon>Holothuroidea</taxon>
        <taxon>Aspidochirotacea</taxon>
        <taxon>Aspidochirotida</taxon>
        <taxon>Stichopodidae</taxon>
        <taxon>Apostichopus</taxon>
    </lineage>
</organism>
<evidence type="ECO:0000256" key="1">
    <source>
        <dbReference type="ARBA" id="ARBA00022801"/>
    </source>
</evidence>
<sequence length="653" mass="74054">MAKLGLRDHKYDEFSAATAMDLLKMEVEMSSTSPNKTISLLRKSPSIELKSTTFFSKKTRRALCVLSVTTCIIVFLSWYYITQHGRMTSKRAGHIRFDPVTQELHLTNLNDDRVLRAEVGMLLPGDAYPLVCEDMFVKDAICIDWLKSGEDDERLARMEITSEEEGALIIVEIKWDSAKLDSPLQDCILMGDDHWYGGSLSSPPVWPLDRTNIEMQPFISRGNDQSAESFGGILERFWLSSSGLSLVVQDDVPLYVGSNDNHSQRLCFRSEALSSPFQNPLNDYPALIYKVFISNNVTAAHRHATRTLFKPPTHTPKPKSFSTPIWHTAANLPNISSQSLLRFVQLLKYNGFHSGDIELEAPAYIANHLESEMFLSTDVLTSSVGFNWTVHLSPYFDVASDSFAVLASKMFLIRDVGGLAPTLVEWRGTYSGILDVTNSEARDWLYERWQRFRKVNSFTSLVFEGGYGMPMPPHFEFHQFPDRYNDPTVFCTFYTKVADRLGRSGRRKCGHRSQESPLFIQMDPWGPNWHGENGLRGIIPAVLLHGILGYPFVIPPPVCGPIDTGHDTNHPLLDEELYVRWVQLMTYLPVMSFCVMPWDISPNATTYVQEMIRFHREEVSSMMKTWAQQAIINGKDEISPTNVVFQSITTPFG</sequence>
<keyword evidence="3" id="KW-1133">Transmembrane helix</keyword>
<dbReference type="InterPro" id="IPR017853">
    <property type="entry name" value="GH"/>
</dbReference>
<accession>A0A2G8JB64</accession>
<dbReference type="Proteomes" id="UP000230750">
    <property type="component" value="Unassembled WGS sequence"/>
</dbReference>
<dbReference type="AlphaFoldDB" id="A0A2G8JB64"/>
<comment type="caution">
    <text evidence="4">The sequence shown here is derived from an EMBL/GenBank/DDBJ whole genome shotgun (WGS) entry which is preliminary data.</text>
</comment>
<protein>
    <submittedName>
        <fullName evidence="4">Putative glucosidase</fullName>
    </submittedName>
</protein>
<dbReference type="PANTHER" id="PTHR43053">
    <property type="entry name" value="GLYCOSIDASE FAMILY 31"/>
    <property type="match status" value="1"/>
</dbReference>
<keyword evidence="5" id="KW-1185">Reference proteome</keyword>
<dbReference type="EMBL" id="MRZV01002864">
    <property type="protein sequence ID" value="PIK32981.1"/>
    <property type="molecule type" value="Genomic_DNA"/>
</dbReference>
<keyword evidence="3" id="KW-0812">Transmembrane</keyword>
<evidence type="ECO:0000256" key="2">
    <source>
        <dbReference type="ARBA" id="ARBA00023295"/>
    </source>
</evidence>
<proteinExistence type="predicted"/>
<dbReference type="Gene3D" id="3.20.20.80">
    <property type="entry name" value="Glycosidases"/>
    <property type="match status" value="1"/>
</dbReference>
<evidence type="ECO:0000313" key="5">
    <source>
        <dbReference type="Proteomes" id="UP000230750"/>
    </source>
</evidence>
<dbReference type="STRING" id="307972.A0A2G8JB64"/>
<dbReference type="InterPro" id="IPR050985">
    <property type="entry name" value="Alpha-glycosidase_related"/>
</dbReference>
<feature type="transmembrane region" description="Helical" evidence="3">
    <location>
        <begin position="62"/>
        <end position="81"/>
    </location>
</feature>
<dbReference type="SUPFAM" id="SSF51445">
    <property type="entry name" value="(Trans)glycosidases"/>
    <property type="match status" value="1"/>
</dbReference>
<dbReference type="OrthoDB" id="10070917at2759"/>
<reference evidence="4 5" key="1">
    <citation type="journal article" date="2017" name="PLoS Biol.">
        <title>The sea cucumber genome provides insights into morphological evolution and visceral regeneration.</title>
        <authorList>
            <person name="Zhang X."/>
            <person name="Sun L."/>
            <person name="Yuan J."/>
            <person name="Sun Y."/>
            <person name="Gao Y."/>
            <person name="Zhang L."/>
            <person name="Li S."/>
            <person name="Dai H."/>
            <person name="Hamel J.F."/>
            <person name="Liu C."/>
            <person name="Yu Y."/>
            <person name="Liu S."/>
            <person name="Lin W."/>
            <person name="Guo K."/>
            <person name="Jin S."/>
            <person name="Xu P."/>
            <person name="Storey K.B."/>
            <person name="Huan P."/>
            <person name="Zhang T."/>
            <person name="Zhou Y."/>
            <person name="Zhang J."/>
            <person name="Lin C."/>
            <person name="Li X."/>
            <person name="Xing L."/>
            <person name="Huo D."/>
            <person name="Sun M."/>
            <person name="Wang L."/>
            <person name="Mercier A."/>
            <person name="Li F."/>
            <person name="Yang H."/>
            <person name="Xiang J."/>
        </authorList>
    </citation>
    <scope>NUCLEOTIDE SEQUENCE [LARGE SCALE GENOMIC DNA]</scope>
    <source>
        <strain evidence="4">Shaxun</strain>
        <tissue evidence="4">Muscle</tissue>
    </source>
</reference>